<dbReference type="OrthoDB" id="5493898at2"/>
<protein>
    <submittedName>
        <fullName evidence="2">Uncharacterized protein</fullName>
    </submittedName>
</protein>
<organism evidence="2 3">
    <name type="scientific">Chondromyces crocatus</name>
    <dbReference type="NCBI Taxonomy" id="52"/>
    <lineage>
        <taxon>Bacteria</taxon>
        <taxon>Pseudomonadati</taxon>
        <taxon>Myxococcota</taxon>
        <taxon>Polyangia</taxon>
        <taxon>Polyangiales</taxon>
        <taxon>Polyangiaceae</taxon>
        <taxon>Chondromyces</taxon>
    </lineage>
</organism>
<dbReference type="AlphaFoldDB" id="A0A0K1E839"/>
<sequence length="398" mass="43824">MPADIDFWLGGGSSMLVAAERYPTGTGPESFSAHAQAEIAFRMESGPWYVRVDFDVQLASNDSIKPLGGFWSSPPWSELEPGFKIGPPEWAMVQYSLDKLRIRGGIVTSMIGLEDWDPWVNPFPTRSLNYNVTPGRTVGLELAWAFDNGYEIFAFGGCDLDWADCFPHDFDGDGVNEIEAWAGMKAGFGITTLQEHFSTWSGFSAMPNLKFYGFNINLEFYPHEYLTIDIEAAPSLIGSFEEATLDKYYFNLITGVTLNVLPSEPIHPMFRIHGAIDPDNRSLWGYYPAYDGIVPDIVASAGVSAAIFDGFKVGLEAKVSRYNFGTVPGLYTGVSFARPEPPPYSARYEEEGEEAAETPAEAARRARAAATAARRPRPLSTASPFGQSAGRSMATRYR</sequence>
<proteinExistence type="predicted"/>
<dbReference type="KEGG" id="ccro:CMC5_011720"/>
<dbReference type="RefSeq" id="WP_050429467.1">
    <property type="nucleotide sequence ID" value="NZ_CP012159.1"/>
</dbReference>
<keyword evidence="3" id="KW-1185">Reference proteome</keyword>
<reference evidence="2 3" key="1">
    <citation type="submission" date="2015-07" db="EMBL/GenBank/DDBJ databases">
        <title>Genome analysis of myxobacterium Chondromyces crocatus Cm c5 reveals a high potential for natural compound synthesis and the genetic basis for the loss of fruiting body formation.</title>
        <authorList>
            <person name="Zaburannyi N."/>
            <person name="Bunk B."/>
            <person name="Maier J."/>
            <person name="Overmann J."/>
            <person name="Mueller R."/>
        </authorList>
    </citation>
    <scope>NUCLEOTIDE SEQUENCE [LARGE SCALE GENOMIC DNA]</scope>
    <source>
        <strain evidence="2 3">Cm c5</strain>
    </source>
</reference>
<evidence type="ECO:0000313" key="2">
    <source>
        <dbReference type="EMBL" id="AKT37046.1"/>
    </source>
</evidence>
<dbReference type="EMBL" id="CP012159">
    <property type="protein sequence ID" value="AKT37046.1"/>
    <property type="molecule type" value="Genomic_DNA"/>
</dbReference>
<dbReference type="Proteomes" id="UP000067626">
    <property type="component" value="Chromosome"/>
</dbReference>
<accession>A0A0K1E839</accession>
<evidence type="ECO:0000313" key="3">
    <source>
        <dbReference type="Proteomes" id="UP000067626"/>
    </source>
</evidence>
<gene>
    <name evidence="2" type="ORF">CMC5_011720</name>
</gene>
<feature type="compositionally biased region" description="Polar residues" evidence="1">
    <location>
        <begin position="380"/>
        <end position="390"/>
    </location>
</feature>
<name>A0A0K1E839_CHOCO</name>
<feature type="region of interest" description="Disordered" evidence="1">
    <location>
        <begin position="342"/>
        <end position="398"/>
    </location>
</feature>
<evidence type="ECO:0000256" key="1">
    <source>
        <dbReference type="SAM" id="MobiDB-lite"/>
    </source>
</evidence>